<dbReference type="PANTHER" id="PTHR33223:SF10">
    <property type="entry name" value="AMINOTRANSFERASE-LIKE PLANT MOBILE DOMAIN-CONTAINING PROTEIN"/>
    <property type="match status" value="1"/>
</dbReference>
<keyword evidence="3" id="KW-1185">Reference proteome</keyword>
<reference evidence="2" key="1">
    <citation type="submission" date="2018-05" db="EMBL/GenBank/DDBJ databases">
        <title>Draft genome of Mucuna pruriens seed.</title>
        <authorList>
            <person name="Nnadi N.E."/>
            <person name="Vos R."/>
            <person name="Hasami M.H."/>
            <person name="Devisetty U.K."/>
            <person name="Aguiy J.C."/>
        </authorList>
    </citation>
    <scope>NUCLEOTIDE SEQUENCE [LARGE SCALE GENOMIC DNA]</scope>
    <source>
        <strain evidence="2">JCA_2017</strain>
    </source>
</reference>
<feature type="compositionally biased region" description="Basic and acidic residues" evidence="1">
    <location>
        <begin position="162"/>
        <end position="184"/>
    </location>
</feature>
<evidence type="ECO:0000256" key="1">
    <source>
        <dbReference type="SAM" id="MobiDB-lite"/>
    </source>
</evidence>
<dbReference type="OrthoDB" id="1740536at2759"/>
<proteinExistence type="predicted"/>
<comment type="caution">
    <text evidence="2">The sequence shown here is derived from an EMBL/GenBank/DDBJ whole genome shotgun (WGS) entry which is preliminary data.</text>
</comment>
<evidence type="ECO:0000313" key="3">
    <source>
        <dbReference type="Proteomes" id="UP000257109"/>
    </source>
</evidence>
<sequence length="349" mass="39782">MAERRAEERHLEAIKMGIKIAMMKSEGKRAVVQEVTPIQPFWGQPFSEEIDGTPIPPNFREIVVEPFNGIDLASSFVSQFMANKVKKLEVADLFDIKQNRGESLKSYLACFNNATVRVDDPNQKFFVKAFQKGLRAGSFSGTLALRRSSSMEEIHAWAEKHVEAEEDQTERMEAKRASTHKESKPPGQQSGDFKHQAYTRVREFRQNFTPLTQKRIQIFLLEFPPKVKGRVLVSDRDGWCDFHCAFGHSIEECWTLETQLEKLIQEGYLGRYVQRHTDARRGAQHTEKNDRKGQRSIGWATAHPAEIQRERSRSQQRASMWHQGTIATISGGSTVSCLEGMGGREALEV</sequence>
<gene>
    <name evidence="2" type="ORF">CR513_06396</name>
</gene>
<name>A0A371I2I1_MUCPR</name>
<feature type="region of interest" description="Disordered" evidence="1">
    <location>
        <begin position="162"/>
        <end position="194"/>
    </location>
</feature>
<feature type="compositionally biased region" description="Basic and acidic residues" evidence="1">
    <location>
        <begin position="279"/>
        <end position="293"/>
    </location>
</feature>
<evidence type="ECO:0008006" key="4">
    <source>
        <dbReference type="Google" id="ProtNLM"/>
    </source>
</evidence>
<evidence type="ECO:0000313" key="2">
    <source>
        <dbReference type="EMBL" id="RDY09256.1"/>
    </source>
</evidence>
<dbReference type="EMBL" id="QJKJ01001087">
    <property type="protein sequence ID" value="RDY09256.1"/>
    <property type="molecule type" value="Genomic_DNA"/>
</dbReference>
<dbReference type="PANTHER" id="PTHR33223">
    <property type="entry name" value="CCHC-TYPE DOMAIN-CONTAINING PROTEIN"/>
    <property type="match status" value="1"/>
</dbReference>
<feature type="non-terminal residue" evidence="2">
    <location>
        <position position="1"/>
    </location>
</feature>
<protein>
    <recommendedName>
        <fullName evidence="4">Retrotransposon gag domain-containing protein</fullName>
    </recommendedName>
</protein>
<dbReference type="Proteomes" id="UP000257109">
    <property type="component" value="Unassembled WGS sequence"/>
</dbReference>
<accession>A0A371I2I1</accession>
<organism evidence="2 3">
    <name type="scientific">Mucuna pruriens</name>
    <name type="common">Velvet bean</name>
    <name type="synonym">Dolichos pruriens</name>
    <dbReference type="NCBI Taxonomy" id="157652"/>
    <lineage>
        <taxon>Eukaryota</taxon>
        <taxon>Viridiplantae</taxon>
        <taxon>Streptophyta</taxon>
        <taxon>Embryophyta</taxon>
        <taxon>Tracheophyta</taxon>
        <taxon>Spermatophyta</taxon>
        <taxon>Magnoliopsida</taxon>
        <taxon>eudicotyledons</taxon>
        <taxon>Gunneridae</taxon>
        <taxon>Pentapetalae</taxon>
        <taxon>rosids</taxon>
        <taxon>fabids</taxon>
        <taxon>Fabales</taxon>
        <taxon>Fabaceae</taxon>
        <taxon>Papilionoideae</taxon>
        <taxon>50 kb inversion clade</taxon>
        <taxon>NPAAA clade</taxon>
        <taxon>indigoferoid/millettioid clade</taxon>
        <taxon>Phaseoleae</taxon>
        <taxon>Mucuna</taxon>
    </lineage>
</organism>
<feature type="region of interest" description="Disordered" evidence="1">
    <location>
        <begin position="279"/>
        <end position="320"/>
    </location>
</feature>
<dbReference type="AlphaFoldDB" id="A0A371I2I1"/>